<dbReference type="Proteomes" id="UP001524547">
    <property type="component" value="Unassembled WGS sequence"/>
</dbReference>
<feature type="transmembrane region" description="Helical" evidence="2">
    <location>
        <begin position="44"/>
        <end position="62"/>
    </location>
</feature>
<feature type="transmembrane region" description="Helical" evidence="2">
    <location>
        <begin position="349"/>
        <end position="370"/>
    </location>
</feature>
<accession>A0ABT1W319</accession>
<comment type="caution">
    <text evidence="3">The sequence shown here is derived from an EMBL/GenBank/DDBJ whole genome shotgun (WGS) entry which is preliminary data.</text>
</comment>
<protein>
    <recommendedName>
        <fullName evidence="5">Glycosyltransferase RgtA/B/C/D-like domain-containing protein</fullName>
    </recommendedName>
</protein>
<feature type="transmembrane region" description="Helical" evidence="2">
    <location>
        <begin position="326"/>
        <end position="343"/>
    </location>
</feature>
<keyword evidence="2" id="KW-1133">Transmembrane helix</keyword>
<feature type="transmembrane region" description="Helical" evidence="2">
    <location>
        <begin position="258"/>
        <end position="280"/>
    </location>
</feature>
<evidence type="ECO:0000256" key="2">
    <source>
        <dbReference type="SAM" id="Phobius"/>
    </source>
</evidence>
<feature type="transmembrane region" description="Helical" evidence="2">
    <location>
        <begin position="292"/>
        <end position="314"/>
    </location>
</feature>
<keyword evidence="2" id="KW-0812">Transmembrane</keyword>
<gene>
    <name evidence="3" type="ORF">NFI88_16245</name>
</gene>
<feature type="transmembrane region" description="Helical" evidence="2">
    <location>
        <begin position="382"/>
        <end position="402"/>
    </location>
</feature>
<proteinExistence type="predicted"/>
<evidence type="ECO:0000313" key="4">
    <source>
        <dbReference type="Proteomes" id="UP001524547"/>
    </source>
</evidence>
<keyword evidence="4" id="KW-1185">Reference proteome</keyword>
<sequence length="533" mass="57929">MSAPLPVRADIATSPTPSIPPGTSPSSPALGSAGFGWTRIDRSAIGLVALALAVIYLLTYTTDPATPGNNTRFPLGWWGWWDQSQYIRSARAFAVHLLDPEQHWYPLGYSLLLSLFARGSGGHAALLPDLLCLLLAFAGFCRFATRVGVRPAWGAPLFLLGTEGSQSVRGLWAEPWNSTLSAALLWWLLSLTADLLRDRGPAAASGRKPAALLFALGVLAVLVCFTRPTDALIVGIWGLLLLWFGLRSGSFRILGVGWLAAGGVLAAVPLLWLWIAVYGFRLSPYMMWSRSLGFSLHGLWWKSYLLLVAPAPWFPGDRSLLERLPWLFPGIAAMTVLPLIVAGRARMLLAMLSLMIVPYSLLFFSYVDLVPSGLWRFHNAHYFKWTFPGLLLLGAVLLRAVAFGPRRAPVAALAVLSLLSCIRLVPRAAHGDAPVWMAQHAMPVAGWSPEHESELGLRDAAGMHHNIHDIRILPGDDGWRAIGMAAPLHGALSPVSPSGSVGAPWSGEPRWTMRFHLGAPAWLGTWSPHLPRP</sequence>
<feature type="region of interest" description="Disordered" evidence="1">
    <location>
        <begin position="1"/>
        <end position="28"/>
    </location>
</feature>
<evidence type="ECO:0008006" key="5">
    <source>
        <dbReference type="Google" id="ProtNLM"/>
    </source>
</evidence>
<dbReference type="RefSeq" id="WP_422921139.1">
    <property type="nucleotide sequence ID" value="NZ_JAMZEJ010000011.1"/>
</dbReference>
<keyword evidence="2" id="KW-0472">Membrane</keyword>
<evidence type="ECO:0000313" key="3">
    <source>
        <dbReference type="EMBL" id="MCQ8242384.1"/>
    </source>
</evidence>
<feature type="transmembrane region" description="Helical" evidence="2">
    <location>
        <begin position="126"/>
        <end position="145"/>
    </location>
</feature>
<organism evidence="3 4">
    <name type="scientific">Rhizosaccharibacter radicis</name>
    <dbReference type="NCBI Taxonomy" id="2782605"/>
    <lineage>
        <taxon>Bacteria</taxon>
        <taxon>Pseudomonadati</taxon>
        <taxon>Pseudomonadota</taxon>
        <taxon>Alphaproteobacteria</taxon>
        <taxon>Acetobacterales</taxon>
        <taxon>Acetobacteraceae</taxon>
        <taxon>Rhizosaccharibacter</taxon>
    </lineage>
</organism>
<reference evidence="3 4" key="1">
    <citation type="submission" date="2022-06" db="EMBL/GenBank/DDBJ databases">
        <title>Rhizosaccharibacter gen. nov. sp. nov. KSS12, endophytic bacteria isolated from sugarcane.</title>
        <authorList>
            <person name="Pitiwittayakul N."/>
        </authorList>
    </citation>
    <scope>NUCLEOTIDE SEQUENCE [LARGE SCALE GENOMIC DNA]</scope>
    <source>
        <strain evidence="3 4">KSS12</strain>
    </source>
</reference>
<dbReference type="EMBL" id="JAMZEJ010000011">
    <property type="protein sequence ID" value="MCQ8242384.1"/>
    <property type="molecule type" value="Genomic_DNA"/>
</dbReference>
<evidence type="ECO:0000256" key="1">
    <source>
        <dbReference type="SAM" id="MobiDB-lite"/>
    </source>
</evidence>
<feature type="transmembrane region" description="Helical" evidence="2">
    <location>
        <begin position="208"/>
        <end position="225"/>
    </location>
</feature>
<name>A0ABT1W319_9PROT</name>